<name>A0A8S2J1P1_9BILA</name>
<evidence type="ECO:0000313" key="1">
    <source>
        <dbReference type="EMBL" id="CAF1021663.1"/>
    </source>
</evidence>
<gene>
    <name evidence="1" type="ORF">OVA965_LOCUS15534</name>
    <name evidence="2" type="ORF">TMI583_LOCUS15542</name>
</gene>
<dbReference type="EMBL" id="CAJNOK010007010">
    <property type="protein sequence ID" value="CAF1021663.1"/>
    <property type="molecule type" value="Genomic_DNA"/>
</dbReference>
<dbReference type="AlphaFoldDB" id="A0A8S2J1P1"/>
<protein>
    <submittedName>
        <fullName evidence="2">Uncharacterized protein</fullName>
    </submittedName>
</protein>
<reference evidence="2" key="1">
    <citation type="submission" date="2021-02" db="EMBL/GenBank/DDBJ databases">
        <authorList>
            <person name="Nowell W R."/>
        </authorList>
    </citation>
    <scope>NUCLEOTIDE SEQUENCE</scope>
</reference>
<dbReference type="EMBL" id="CAJOBA010007020">
    <property type="protein sequence ID" value="CAF3790281.1"/>
    <property type="molecule type" value="Genomic_DNA"/>
</dbReference>
<evidence type="ECO:0000313" key="3">
    <source>
        <dbReference type="Proteomes" id="UP000682733"/>
    </source>
</evidence>
<organism evidence="2 3">
    <name type="scientific">Didymodactylos carnosus</name>
    <dbReference type="NCBI Taxonomy" id="1234261"/>
    <lineage>
        <taxon>Eukaryota</taxon>
        <taxon>Metazoa</taxon>
        <taxon>Spiralia</taxon>
        <taxon>Gnathifera</taxon>
        <taxon>Rotifera</taxon>
        <taxon>Eurotatoria</taxon>
        <taxon>Bdelloidea</taxon>
        <taxon>Philodinida</taxon>
        <taxon>Philodinidae</taxon>
        <taxon>Didymodactylos</taxon>
    </lineage>
</organism>
<dbReference type="Proteomes" id="UP000677228">
    <property type="component" value="Unassembled WGS sequence"/>
</dbReference>
<evidence type="ECO:0000313" key="2">
    <source>
        <dbReference type="EMBL" id="CAF3790281.1"/>
    </source>
</evidence>
<comment type="caution">
    <text evidence="2">The sequence shown here is derived from an EMBL/GenBank/DDBJ whole genome shotgun (WGS) entry which is preliminary data.</text>
</comment>
<proteinExistence type="predicted"/>
<accession>A0A8S2J1P1</accession>
<sequence>MTDYGLCDLKMLSNVIRDFEYSNFDNRPSTQFEIKNLLTPTSIPINICKIMNVWPLASQKYQDGFFIQLFPYARSFYC</sequence>
<dbReference type="Proteomes" id="UP000682733">
    <property type="component" value="Unassembled WGS sequence"/>
</dbReference>